<dbReference type="OrthoDB" id="6142309at2759"/>
<dbReference type="InterPro" id="IPR020806">
    <property type="entry name" value="PKS_PP-bd"/>
</dbReference>
<dbReference type="InterPro" id="IPR001031">
    <property type="entry name" value="Thioesterase"/>
</dbReference>
<keyword evidence="10" id="KW-0511">Multifunctional enzyme</keyword>
<dbReference type="InterPro" id="IPR029058">
    <property type="entry name" value="AB_hydrolase_fold"/>
</dbReference>
<accession>A0A7R8WQM8</accession>
<dbReference type="Gene3D" id="3.40.50.1820">
    <property type="entry name" value="alpha/beta hydrolase"/>
    <property type="match status" value="1"/>
</dbReference>
<dbReference type="EMBL" id="OB665822">
    <property type="protein sequence ID" value="CAD7233204.1"/>
    <property type="molecule type" value="Genomic_DNA"/>
</dbReference>
<dbReference type="Pfam" id="PF00975">
    <property type="entry name" value="Thioesterase"/>
    <property type="match status" value="1"/>
</dbReference>
<dbReference type="SMART" id="SM00823">
    <property type="entry name" value="PKS_PP"/>
    <property type="match status" value="1"/>
</dbReference>
<gene>
    <name evidence="11" type="ORF">CTOB1V02_LOCUS11027</name>
</gene>
<dbReference type="PANTHER" id="PTHR43775:SF7">
    <property type="entry name" value="FATTY ACID SYNTHASE"/>
    <property type="match status" value="1"/>
</dbReference>
<keyword evidence="9" id="KW-0275">Fatty acid biosynthesis</keyword>
<keyword evidence="8" id="KW-0443">Lipid metabolism</keyword>
<dbReference type="GO" id="GO:0016491">
    <property type="term" value="F:oxidoreductase activity"/>
    <property type="evidence" value="ECO:0007669"/>
    <property type="project" value="UniProtKB-KW"/>
</dbReference>
<evidence type="ECO:0000256" key="6">
    <source>
        <dbReference type="ARBA" id="ARBA00022857"/>
    </source>
</evidence>
<evidence type="ECO:0000256" key="9">
    <source>
        <dbReference type="ARBA" id="ARBA00023160"/>
    </source>
</evidence>
<keyword evidence="4" id="KW-0597">Phosphoprotein</keyword>
<evidence type="ECO:0000256" key="10">
    <source>
        <dbReference type="ARBA" id="ARBA00023268"/>
    </source>
</evidence>
<dbReference type="GO" id="GO:0004312">
    <property type="term" value="F:fatty acid synthase activity"/>
    <property type="evidence" value="ECO:0007669"/>
    <property type="project" value="TreeGrafter"/>
</dbReference>
<dbReference type="SUPFAM" id="SSF53474">
    <property type="entry name" value="alpha/beta-Hydrolases"/>
    <property type="match status" value="1"/>
</dbReference>
<organism evidence="11">
    <name type="scientific">Cyprideis torosa</name>
    <dbReference type="NCBI Taxonomy" id="163714"/>
    <lineage>
        <taxon>Eukaryota</taxon>
        <taxon>Metazoa</taxon>
        <taxon>Ecdysozoa</taxon>
        <taxon>Arthropoda</taxon>
        <taxon>Crustacea</taxon>
        <taxon>Oligostraca</taxon>
        <taxon>Ostracoda</taxon>
        <taxon>Podocopa</taxon>
        <taxon>Podocopida</taxon>
        <taxon>Cytherocopina</taxon>
        <taxon>Cytheroidea</taxon>
        <taxon>Cytherideidae</taxon>
        <taxon>Cyprideis</taxon>
    </lineage>
</organism>
<dbReference type="InterPro" id="IPR036291">
    <property type="entry name" value="NAD(P)-bd_dom_sf"/>
</dbReference>
<dbReference type="InterPro" id="IPR057326">
    <property type="entry name" value="KR_dom"/>
</dbReference>
<dbReference type="AlphaFoldDB" id="A0A7R8WQM8"/>
<reference evidence="11" key="1">
    <citation type="submission" date="2020-11" db="EMBL/GenBank/DDBJ databases">
        <authorList>
            <person name="Tran Van P."/>
        </authorList>
    </citation>
    <scope>NUCLEOTIDE SEQUENCE</scope>
</reference>
<keyword evidence="7" id="KW-0560">Oxidoreductase</keyword>
<dbReference type="Pfam" id="PF00550">
    <property type="entry name" value="PP-binding"/>
    <property type="match status" value="1"/>
</dbReference>
<keyword evidence="6" id="KW-0521">NADP</keyword>
<dbReference type="PROSITE" id="PS50075">
    <property type="entry name" value="CARRIER"/>
    <property type="match status" value="1"/>
</dbReference>
<dbReference type="PANTHER" id="PTHR43775">
    <property type="entry name" value="FATTY ACID SYNTHASE"/>
    <property type="match status" value="1"/>
</dbReference>
<evidence type="ECO:0000313" key="11">
    <source>
        <dbReference type="EMBL" id="CAD7233204.1"/>
    </source>
</evidence>
<dbReference type="InterPro" id="IPR050091">
    <property type="entry name" value="PKS_NRPS_Biosynth_Enz"/>
</dbReference>
<dbReference type="GO" id="GO:0031177">
    <property type="term" value="F:phosphopantetheine binding"/>
    <property type="evidence" value="ECO:0007669"/>
    <property type="project" value="InterPro"/>
</dbReference>
<dbReference type="SMART" id="SM00822">
    <property type="entry name" value="PKS_KR"/>
    <property type="match status" value="1"/>
</dbReference>
<dbReference type="InterPro" id="IPR013968">
    <property type="entry name" value="PKS_KR"/>
</dbReference>
<keyword evidence="5" id="KW-0276">Fatty acid metabolism</keyword>
<dbReference type="Gene3D" id="3.40.50.720">
    <property type="entry name" value="NAD(P)-binding Rossmann-like Domain"/>
    <property type="match status" value="1"/>
</dbReference>
<dbReference type="SUPFAM" id="SSF51735">
    <property type="entry name" value="NAD(P)-binding Rossmann-fold domains"/>
    <property type="match status" value="1"/>
</dbReference>
<dbReference type="GO" id="GO:0016297">
    <property type="term" value="F:fatty acyl-[ACP] hydrolase activity"/>
    <property type="evidence" value="ECO:0007669"/>
    <property type="project" value="UniProtKB-EC"/>
</dbReference>
<protein>
    <recommendedName>
        <fullName evidence="1">oleoyl-[acyl-carrier-protein] hydrolase</fullName>
        <ecNumber evidence="1">3.1.2.14</ecNumber>
    </recommendedName>
</protein>
<keyword evidence="2" id="KW-0596">Phosphopantetheine</keyword>
<dbReference type="GO" id="GO:0006633">
    <property type="term" value="P:fatty acid biosynthetic process"/>
    <property type="evidence" value="ECO:0007669"/>
    <property type="project" value="UniProtKB-KW"/>
</dbReference>
<evidence type="ECO:0000256" key="3">
    <source>
        <dbReference type="ARBA" id="ARBA00022516"/>
    </source>
</evidence>
<evidence type="ECO:0000256" key="7">
    <source>
        <dbReference type="ARBA" id="ARBA00023002"/>
    </source>
</evidence>
<dbReference type="InterPro" id="IPR036736">
    <property type="entry name" value="ACP-like_sf"/>
</dbReference>
<evidence type="ECO:0000256" key="5">
    <source>
        <dbReference type="ARBA" id="ARBA00022832"/>
    </source>
</evidence>
<dbReference type="EC" id="3.1.2.14" evidence="1"/>
<evidence type="ECO:0000256" key="8">
    <source>
        <dbReference type="ARBA" id="ARBA00023098"/>
    </source>
</evidence>
<evidence type="ECO:0000256" key="2">
    <source>
        <dbReference type="ARBA" id="ARBA00022450"/>
    </source>
</evidence>
<dbReference type="Pfam" id="PF08659">
    <property type="entry name" value="KR"/>
    <property type="match status" value="1"/>
</dbReference>
<evidence type="ECO:0000256" key="1">
    <source>
        <dbReference type="ARBA" id="ARBA00012480"/>
    </source>
</evidence>
<sequence>MVLKDGLIENQTPESYKSVFRPKAAGALNLDAASRELNLDLRWFVCFSSVSCGRGNAGQSNYGLANSVMERVCENRNSDGLAGLSVQWGAIGDVGVVLDSMAHGNEEIIGGTQPQRIRSCMETLEKLLADSVARILGLGDVSKIDPNVTLGNLGMDSLMGVEVRQLLERVIGSNLQMNEVRDLTFGKLVTQSSTNAAESKSPANKDIIIVLRNTEHGILLLEEQSLVLLNEADNLTKKPLFIVHPIDGTAKKLKTLAQHIKDRSVYGFQCTTETPMDNMDELAKHYIKLMKEVQPEGPFHLCGYSFGACVALAMAKRLEKSEIPVLYLIDGSHEYTTVQFEEYTKHMSSEELNNELFIGFLSQFATFDVMRLRDDIKRFPTWESKATRVAAILSTNGIQMEVTPLEKAVESFHKRFLVAHHEVPKGFSGRIFLLRAKDNPLVERLGRDYGLSKETDAPLKIVEVSGDHDALLSDQVEKTATQLISAMMEEGE</sequence>
<dbReference type="InterPro" id="IPR009081">
    <property type="entry name" value="PP-bd_ACP"/>
</dbReference>
<proteinExistence type="predicted"/>
<keyword evidence="3" id="KW-0444">Lipid biosynthesis</keyword>
<name>A0A7R8WQM8_9CRUS</name>
<evidence type="ECO:0000256" key="4">
    <source>
        <dbReference type="ARBA" id="ARBA00022553"/>
    </source>
</evidence>
<dbReference type="SUPFAM" id="SSF47336">
    <property type="entry name" value="ACP-like"/>
    <property type="match status" value="1"/>
</dbReference>